<sequence length="137" mass="13936">MTSSDMDSSGGGVGQCWGSSGDDNSSLVDGSVSWVFGLNSWFVGLDVSSESSCVGYIVDNTLSSISYSQAIRAGNDSIGTGFLAKCGTRSVTLVVTEGVVAKSILASVLGTGSSSDKSMMEQDCCLGSSDKSAQDEN</sequence>
<protein>
    <submittedName>
        <fullName evidence="2">Uncharacterized protein</fullName>
    </submittedName>
</protein>
<dbReference type="AlphaFoldDB" id="A0A087U7A3"/>
<dbReference type="Proteomes" id="UP000054359">
    <property type="component" value="Unassembled WGS sequence"/>
</dbReference>
<feature type="non-terminal residue" evidence="2">
    <location>
        <position position="137"/>
    </location>
</feature>
<evidence type="ECO:0000313" key="3">
    <source>
        <dbReference type="Proteomes" id="UP000054359"/>
    </source>
</evidence>
<name>A0A087U7A3_STEMI</name>
<keyword evidence="3" id="KW-1185">Reference proteome</keyword>
<evidence type="ECO:0000313" key="2">
    <source>
        <dbReference type="EMBL" id="KFM73242.1"/>
    </source>
</evidence>
<gene>
    <name evidence="2" type="ORF">X975_14332</name>
</gene>
<feature type="region of interest" description="Disordered" evidence="1">
    <location>
        <begin position="112"/>
        <end position="137"/>
    </location>
</feature>
<reference evidence="2 3" key="1">
    <citation type="submission" date="2013-11" db="EMBL/GenBank/DDBJ databases">
        <title>Genome sequencing of Stegodyphus mimosarum.</title>
        <authorList>
            <person name="Bechsgaard J."/>
        </authorList>
    </citation>
    <scope>NUCLEOTIDE SEQUENCE [LARGE SCALE GENOMIC DNA]</scope>
</reference>
<dbReference type="EMBL" id="KK118550">
    <property type="protein sequence ID" value="KFM73242.1"/>
    <property type="molecule type" value="Genomic_DNA"/>
</dbReference>
<organism evidence="2 3">
    <name type="scientific">Stegodyphus mimosarum</name>
    <name type="common">African social velvet spider</name>
    <dbReference type="NCBI Taxonomy" id="407821"/>
    <lineage>
        <taxon>Eukaryota</taxon>
        <taxon>Metazoa</taxon>
        <taxon>Ecdysozoa</taxon>
        <taxon>Arthropoda</taxon>
        <taxon>Chelicerata</taxon>
        <taxon>Arachnida</taxon>
        <taxon>Araneae</taxon>
        <taxon>Araneomorphae</taxon>
        <taxon>Entelegynae</taxon>
        <taxon>Eresoidea</taxon>
        <taxon>Eresidae</taxon>
        <taxon>Stegodyphus</taxon>
    </lineage>
</organism>
<proteinExistence type="predicted"/>
<accession>A0A087U7A3</accession>
<evidence type="ECO:0000256" key="1">
    <source>
        <dbReference type="SAM" id="MobiDB-lite"/>
    </source>
</evidence>